<dbReference type="KEGG" id="mas:Mahau_1763"/>
<evidence type="ECO:0000313" key="2">
    <source>
        <dbReference type="EMBL" id="AEE96944.1"/>
    </source>
</evidence>
<accession>F4A0P8</accession>
<dbReference type="Pfam" id="PF13380">
    <property type="entry name" value="CoA_binding_2"/>
    <property type="match status" value="1"/>
</dbReference>
<dbReference type="Proteomes" id="UP000008457">
    <property type="component" value="Chromosome"/>
</dbReference>
<organism evidence="2 3">
    <name type="scientific">Mahella australiensis (strain DSM 15567 / CIP 107919 / 50-1 BON)</name>
    <dbReference type="NCBI Taxonomy" id="697281"/>
    <lineage>
        <taxon>Bacteria</taxon>
        <taxon>Bacillati</taxon>
        <taxon>Bacillota</taxon>
        <taxon>Clostridia</taxon>
        <taxon>Thermoanaerobacterales</taxon>
        <taxon>Thermoanaerobacterales Family IV. Incertae Sedis</taxon>
        <taxon>Mahella</taxon>
    </lineage>
</organism>
<gene>
    <name evidence="2" type="ordered locus">Mahau_1763</name>
</gene>
<protein>
    <submittedName>
        <fullName evidence="2">CoA-binding domain protein</fullName>
    </submittedName>
</protein>
<sequence>MDNLVNAALSKRIWAVIGATQNKEKFGYKVYRALKDHQYEVYPVNPFYDEIDGEKCYKDLSSLPKVPEVVDVIISPDKSEAFVREAAALGCEFIWFQPGAESDDLINLSQDLGLKTISNVCAMFEVNRS</sequence>
<dbReference type="OrthoDB" id="9804695at2"/>
<dbReference type="AlphaFoldDB" id="F4A0P8"/>
<dbReference type="PANTHER" id="PTHR33303:SF2">
    <property type="entry name" value="COA-BINDING DOMAIN-CONTAINING PROTEIN"/>
    <property type="match status" value="1"/>
</dbReference>
<dbReference type="PANTHER" id="PTHR33303">
    <property type="entry name" value="CYTOPLASMIC PROTEIN-RELATED"/>
    <property type="match status" value="1"/>
</dbReference>
<reference evidence="2 3" key="2">
    <citation type="journal article" date="2011" name="Stand. Genomic Sci.">
        <title>Complete genome sequence of Mahella australiensis type strain (50-1 BON).</title>
        <authorList>
            <person name="Sikorski J."/>
            <person name="Teshima H."/>
            <person name="Nolan M."/>
            <person name="Lucas S."/>
            <person name="Hammon N."/>
            <person name="Deshpande S."/>
            <person name="Cheng J.F."/>
            <person name="Pitluck S."/>
            <person name="Liolios K."/>
            <person name="Pagani I."/>
            <person name="Ivanova N."/>
            <person name="Huntemann M."/>
            <person name="Mavromatis K."/>
            <person name="Ovchinikova G."/>
            <person name="Pati A."/>
            <person name="Tapia R."/>
            <person name="Han C."/>
            <person name="Goodwin L."/>
            <person name="Chen A."/>
            <person name="Palaniappan K."/>
            <person name="Land M."/>
            <person name="Hauser L."/>
            <person name="Ngatchou-Djao O.D."/>
            <person name="Rohde M."/>
            <person name="Pukall R."/>
            <person name="Spring S."/>
            <person name="Abt B."/>
            <person name="Goker M."/>
            <person name="Detter J.C."/>
            <person name="Woyke T."/>
            <person name="Bristow J."/>
            <person name="Markowitz V."/>
            <person name="Hugenholtz P."/>
            <person name="Eisen J.A."/>
            <person name="Kyrpides N.C."/>
            <person name="Klenk H.P."/>
            <person name="Lapidus A."/>
        </authorList>
    </citation>
    <scope>NUCLEOTIDE SEQUENCE [LARGE SCALE GENOMIC DNA]</scope>
    <source>
        <strain evidence="3">DSM 15567 / CIP 107919 / 50-1 BON</strain>
    </source>
</reference>
<dbReference type="RefSeq" id="WP_013781372.1">
    <property type="nucleotide sequence ID" value="NC_015520.1"/>
</dbReference>
<dbReference type="eggNOG" id="COG1832">
    <property type="taxonomic scope" value="Bacteria"/>
</dbReference>
<dbReference type="STRING" id="697281.Mahau_1763"/>
<keyword evidence="3" id="KW-1185">Reference proteome</keyword>
<evidence type="ECO:0000313" key="3">
    <source>
        <dbReference type="Proteomes" id="UP000008457"/>
    </source>
</evidence>
<proteinExistence type="predicted"/>
<evidence type="ECO:0000259" key="1">
    <source>
        <dbReference type="SMART" id="SM00881"/>
    </source>
</evidence>
<feature type="domain" description="CoA-binding" evidence="1">
    <location>
        <begin position="8"/>
        <end position="100"/>
    </location>
</feature>
<dbReference type="InterPro" id="IPR003781">
    <property type="entry name" value="CoA-bd"/>
</dbReference>
<dbReference type="SMART" id="SM00881">
    <property type="entry name" value="CoA_binding"/>
    <property type="match status" value="1"/>
</dbReference>
<dbReference type="InterPro" id="IPR036291">
    <property type="entry name" value="NAD(P)-bd_dom_sf"/>
</dbReference>
<dbReference type="Gene3D" id="3.40.50.720">
    <property type="entry name" value="NAD(P)-binding Rossmann-like Domain"/>
    <property type="match status" value="1"/>
</dbReference>
<dbReference type="HOGENOM" id="CLU_112567_1_2_9"/>
<name>F4A0P8_MAHA5</name>
<reference evidence="3" key="1">
    <citation type="submission" date="2010-11" db="EMBL/GenBank/DDBJ databases">
        <title>The complete genome of Mahella australiensis DSM 15567.</title>
        <authorList>
            <consortium name="US DOE Joint Genome Institute (JGI-PGF)"/>
            <person name="Lucas S."/>
            <person name="Copeland A."/>
            <person name="Lapidus A."/>
            <person name="Bruce D."/>
            <person name="Goodwin L."/>
            <person name="Pitluck S."/>
            <person name="Kyrpides N."/>
            <person name="Mavromatis K."/>
            <person name="Pagani I."/>
            <person name="Ivanova N."/>
            <person name="Teshima H."/>
            <person name="Brettin T."/>
            <person name="Detter J.C."/>
            <person name="Han C."/>
            <person name="Tapia R."/>
            <person name="Land M."/>
            <person name="Hauser L."/>
            <person name="Markowitz V."/>
            <person name="Cheng J.-F."/>
            <person name="Hugenholtz P."/>
            <person name="Woyke T."/>
            <person name="Wu D."/>
            <person name="Spring S."/>
            <person name="Pukall R."/>
            <person name="Steenblock K."/>
            <person name="Schneider S."/>
            <person name="Klenk H.-P."/>
            <person name="Eisen J.A."/>
        </authorList>
    </citation>
    <scope>NUCLEOTIDE SEQUENCE [LARGE SCALE GENOMIC DNA]</scope>
    <source>
        <strain evidence="3">DSM 15567 / CIP 107919 / 50-1 BON</strain>
    </source>
</reference>
<dbReference type="SUPFAM" id="SSF51735">
    <property type="entry name" value="NAD(P)-binding Rossmann-fold domains"/>
    <property type="match status" value="1"/>
</dbReference>
<dbReference type="EMBL" id="CP002360">
    <property type="protein sequence ID" value="AEE96944.1"/>
    <property type="molecule type" value="Genomic_DNA"/>
</dbReference>